<name>A0A395T0T5_9HYPO</name>
<keyword evidence="3" id="KW-1185">Reference proteome</keyword>
<feature type="compositionally biased region" description="Low complexity" evidence="1">
    <location>
        <begin position="1016"/>
        <end position="1048"/>
    </location>
</feature>
<reference evidence="2 3" key="1">
    <citation type="journal article" date="2018" name="PLoS Pathog.">
        <title>Evolution of structural diversity of trichothecenes, a family of toxins produced by plant pathogenic and entomopathogenic fungi.</title>
        <authorList>
            <person name="Proctor R.H."/>
            <person name="McCormick S.P."/>
            <person name="Kim H.S."/>
            <person name="Cardoza R.E."/>
            <person name="Stanley A.M."/>
            <person name="Lindo L."/>
            <person name="Kelly A."/>
            <person name="Brown D.W."/>
            <person name="Lee T."/>
            <person name="Vaughan M.M."/>
            <person name="Alexander N.J."/>
            <person name="Busman M."/>
            <person name="Gutierrez S."/>
        </authorList>
    </citation>
    <scope>NUCLEOTIDE SEQUENCE [LARGE SCALE GENOMIC DNA]</scope>
    <source>
        <strain evidence="2 3">NRRL 20695</strain>
    </source>
</reference>
<dbReference type="OrthoDB" id="1577640at2759"/>
<protein>
    <submittedName>
        <fullName evidence="2">Pfs domain</fullName>
    </submittedName>
</protein>
<dbReference type="Proteomes" id="UP000266234">
    <property type="component" value="Unassembled WGS sequence"/>
</dbReference>
<feature type="region of interest" description="Disordered" evidence="1">
    <location>
        <begin position="1016"/>
        <end position="1050"/>
    </location>
</feature>
<gene>
    <name evidence="2" type="ORF">FLONG3_3926</name>
</gene>
<feature type="compositionally biased region" description="Basic and acidic residues" evidence="1">
    <location>
        <begin position="1"/>
        <end position="14"/>
    </location>
</feature>
<feature type="region of interest" description="Disordered" evidence="1">
    <location>
        <begin position="1"/>
        <end position="37"/>
    </location>
</feature>
<organism evidence="2 3">
    <name type="scientific">Fusarium longipes</name>
    <dbReference type="NCBI Taxonomy" id="694270"/>
    <lineage>
        <taxon>Eukaryota</taxon>
        <taxon>Fungi</taxon>
        <taxon>Dikarya</taxon>
        <taxon>Ascomycota</taxon>
        <taxon>Pezizomycotina</taxon>
        <taxon>Sordariomycetes</taxon>
        <taxon>Hypocreomycetidae</taxon>
        <taxon>Hypocreales</taxon>
        <taxon>Nectriaceae</taxon>
        <taxon>Fusarium</taxon>
    </lineage>
</organism>
<dbReference type="AlphaFoldDB" id="A0A395T0T5"/>
<dbReference type="STRING" id="694270.A0A395T0T5"/>
<feature type="compositionally biased region" description="Polar residues" evidence="1">
    <location>
        <begin position="24"/>
        <end position="37"/>
    </location>
</feature>
<evidence type="ECO:0000313" key="2">
    <source>
        <dbReference type="EMBL" id="RGP77969.1"/>
    </source>
</evidence>
<sequence length="1111" mass="124944">MDEEQYDRFKDTRWKKTVIPDGPSRSSGTETRSQKSWRQIRETIFPGSNNSVQEPEGYPSLHQPTHVSEMRETPTDTIIKKATHDSDMMISMEYSWQGLRMETELGRLEQQLRDILRKPSKKDMSITSGMEREFYRALGDQDTCNDVSDGMPVYLESVNLSTDNLKAFKKEFCKKLYNDVNQMAFTLDSMAHLKPALRSSLRPFALRLGSNNSTKIERELMIDISSTFCEAAESIHRNEFTEGITKNSKNSHVTPQTDIHRWLGNLRNEQSSTTDQSNSIDTDSTDDASSSNDSILYRKIAFSSVAYKWLLADLMKELSLKLVDDAKNICGLVQSKVYQYFGQSWSRSTQEAASKNEMTFVATWNPAEFFRQQFEDHSDFGRLLSETLTITGATTDAQILPCSDYLTQTWPTTGAALLDLIKRALSSGKEELGELEDETIVKCQFSESSLTVHVKGIADSIATIGQQIGWLGAALRSSYSNSGPGECEPIFRMLKHHDGTGKCYIQYFMKTLEPAEHKNGQCWRAIFQNPVIVLGYPIPKRKRYESGLDIPLNVMAELTSAPRIHKYGDYYCLKGFSTALVPTKKIDDMVFWHLYHSSDGRRLPYPDPTTITRTDLSIQDLTTARHVVGWCSNAKFMAGTPGMNYDIGTSHLKRPGKEFALEKVSFSAGQFITGGCQLAIGRKDRNIRITQPCLVNKLEWLDQKFVTLWDVDDERGWLINGNAALLHLLRSSLRHSSTSKFRSRFHFRPDEFQESSQIYSPDPVLDVLLNDSNQRLELYDKDTYIHQGKSVTCRTTIKDRIEELYETLEKLFDHTTDSEASYKGLNAKPRFQDHLEGWEFMDIAANRSPFFPRKTTLGHSMLGWPNLTRAISSITLFGKGFGDIIQAVDAPTSGTCKEWLTVPKNRNLLCVSTAHLGDIITQYGGKVDTTPIEVSSDVFWTNPGLTSPFDTVCPCETREATPKKTSHHSVQNLISNRLLSPRSQAHVDLDAHPHGAVIFGPLFDWKRPWGSLAGISRSNSQSSSVSVLGGSTTSPASNTSDPSSSSPSLPMNLTAELQELSTLDSLATDRETPVEVADAMGATHEKSNTGERRRFRNMFLSKKAQGKQPDI</sequence>
<evidence type="ECO:0000313" key="3">
    <source>
        <dbReference type="Proteomes" id="UP000266234"/>
    </source>
</evidence>
<dbReference type="EMBL" id="PXOG01000081">
    <property type="protein sequence ID" value="RGP77969.1"/>
    <property type="molecule type" value="Genomic_DNA"/>
</dbReference>
<feature type="compositionally biased region" description="Low complexity" evidence="1">
    <location>
        <begin position="270"/>
        <end position="291"/>
    </location>
</feature>
<proteinExistence type="predicted"/>
<comment type="caution">
    <text evidence="2">The sequence shown here is derived from an EMBL/GenBank/DDBJ whole genome shotgun (WGS) entry which is preliminary data.</text>
</comment>
<accession>A0A395T0T5</accession>
<feature type="region of interest" description="Disordered" evidence="1">
    <location>
        <begin position="1064"/>
        <end position="1111"/>
    </location>
</feature>
<evidence type="ECO:0000256" key="1">
    <source>
        <dbReference type="SAM" id="MobiDB-lite"/>
    </source>
</evidence>
<feature type="compositionally biased region" description="Basic and acidic residues" evidence="1">
    <location>
        <begin position="1083"/>
        <end position="1092"/>
    </location>
</feature>
<feature type="region of interest" description="Disordered" evidence="1">
    <location>
        <begin position="269"/>
        <end position="291"/>
    </location>
</feature>